<dbReference type="GO" id="GO:0005634">
    <property type="term" value="C:nucleus"/>
    <property type="evidence" value="ECO:0007669"/>
    <property type="project" value="UniProtKB-SubCell"/>
</dbReference>
<dbReference type="KEGG" id="btab:109043447"/>
<protein>
    <recommendedName>
        <fullName evidence="7">Transcription factor Adf-1</fullName>
    </recommendedName>
</protein>
<evidence type="ECO:0000259" key="3">
    <source>
        <dbReference type="PROSITE" id="PS51029"/>
    </source>
</evidence>
<feature type="domain" description="MADF" evidence="3">
    <location>
        <begin position="13"/>
        <end position="97"/>
    </location>
</feature>
<gene>
    <name evidence="5" type="ORF">BEMITA_LOCUS6203</name>
</gene>
<dbReference type="Pfam" id="PF10545">
    <property type="entry name" value="MADF_DNA_bdg"/>
    <property type="match status" value="1"/>
</dbReference>
<organism evidence="5 6">
    <name type="scientific">Bemisia tabaci</name>
    <name type="common">Sweetpotato whitefly</name>
    <name type="synonym">Aleurodes tabaci</name>
    <dbReference type="NCBI Taxonomy" id="7038"/>
    <lineage>
        <taxon>Eukaryota</taxon>
        <taxon>Metazoa</taxon>
        <taxon>Ecdysozoa</taxon>
        <taxon>Arthropoda</taxon>
        <taxon>Hexapoda</taxon>
        <taxon>Insecta</taxon>
        <taxon>Pterygota</taxon>
        <taxon>Neoptera</taxon>
        <taxon>Paraneoptera</taxon>
        <taxon>Hemiptera</taxon>
        <taxon>Sternorrhyncha</taxon>
        <taxon>Aleyrodoidea</taxon>
        <taxon>Aleyrodidae</taxon>
        <taxon>Aleyrodinae</taxon>
        <taxon>Bemisia</taxon>
    </lineage>
</organism>
<dbReference type="PANTHER" id="PTHR12243:SF67">
    <property type="entry name" value="COREPRESSOR OF PANGOLIN, ISOFORM A-RELATED"/>
    <property type="match status" value="1"/>
</dbReference>
<evidence type="ECO:0000313" key="5">
    <source>
        <dbReference type="EMBL" id="CAH0387152.1"/>
    </source>
</evidence>
<evidence type="ECO:0000313" key="6">
    <source>
        <dbReference type="Proteomes" id="UP001152759"/>
    </source>
</evidence>
<name>A0A9P0AB70_BEMTA</name>
<evidence type="ECO:0000256" key="1">
    <source>
        <dbReference type="PROSITE-ProRule" id="PRU00371"/>
    </source>
</evidence>
<proteinExistence type="predicted"/>
<dbReference type="GO" id="GO:0003677">
    <property type="term" value="F:DNA binding"/>
    <property type="evidence" value="ECO:0007669"/>
    <property type="project" value="InterPro"/>
</dbReference>
<dbReference type="AlphaFoldDB" id="A0A9P0AB70"/>
<dbReference type="PANTHER" id="PTHR12243">
    <property type="entry name" value="MADF DOMAIN TRANSCRIPTION FACTOR"/>
    <property type="match status" value="1"/>
</dbReference>
<dbReference type="PROSITE" id="PS51029">
    <property type="entry name" value="MADF"/>
    <property type="match status" value="1"/>
</dbReference>
<keyword evidence="1" id="KW-0539">Nucleus</keyword>
<dbReference type="SMART" id="SM00595">
    <property type="entry name" value="MADF"/>
    <property type="match status" value="1"/>
</dbReference>
<keyword evidence="6" id="KW-1185">Reference proteome</keyword>
<dbReference type="InterPro" id="IPR001005">
    <property type="entry name" value="SANT/Myb"/>
</dbReference>
<dbReference type="CDD" id="cd00167">
    <property type="entry name" value="SANT"/>
    <property type="match status" value="1"/>
</dbReference>
<dbReference type="InterPro" id="IPR004210">
    <property type="entry name" value="BESS_motif"/>
</dbReference>
<evidence type="ECO:0008006" key="7">
    <source>
        <dbReference type="Google" id="ProtNLM"/>
    </source>
</evidence>
<evidence type="ECO:0000259" key="4">
    <source>
        <dbReference type="PROSITE" id="PS51031"/>
    </source>
</evidence>
<dbReference type="Proteomes" id="UP001152759">
    <property type="component" value="Chromosome 3"/>
</dbReference>
<dbReference type="EMBL" id="OU963864">
    <property type="protein sequence ID" value="CAH0387152.1"/>
    <property type="molecule type" value="Genomic_DNA"/>
</dbReference>
<feature type="domain" description="Myb-like" evidence="2">
    <location>
        <begin position="1"/>
        <end position="64"/>
    </location>
</feature>
<dbReference type="PROSITE" id="PS50090">
    <property type="entry name" value="MYB_LIKE"/>
    <property type="match status" value="1"/>
</dbReference>
<reference evidence="5" key="1">
    <citation type="submission" date="2021-12" db="EMBL/GenBank/DDBJ databases">
        <authorList>
            <person name="King R."/>
        </authorList>
    </citation>
    <scope>NUCLEOTIDE SEQUENCE</scope>
</reference>
<comment type="subcellular location">
    <subcellularLocation>
        <location evidence="1">Nucleus</location>
    </subcellularLocation>
</comment>
<sequence length="263" mass="30562">MTDNEFTLEEDERLIEEIARRPEIYDPNHAGYKQLTVKDQRWADIAKKLDKAVDHCKRRWKNLRDNYFKQLKSGPNKIRRRKNTLLQKLTFLDSIGPRKLVVEAPPLKRPRLRAPTDEGLSVDSSNQQETLMDTEEVFQPVIHQVQDFQQTEHQPMSETATTENDPLKDVDIVELLSGVLKRRDQENANLINHILSLQNQRKSEDELELFFKCILLTMRKLPPAVVSELKGKIFALVSEQEIKMLQPTARPDSSMSINSDVQH</sequence>
<accession>A0A9P0AB70</accession>
<feature type="domain" description="BESS" evidence="4">
    <location>
        <begin position="204"/>
        <end position="243"/>
    </location>
</feature>
<dbReference type="PROSITE" id="PS51031">
    <property type="entry name" value="BESS"/>
    <property type="match status" value="1"/>
</dbReference>
<evidence type="ECO:0000259" key="2">
    <source>
        <dbReference type="PROSITE" id="PS50090"/>
    </source>
</evidence>
<dbReference type="InterPro" id="IPR006578">
    <property type="entry name" value="MADF-dom"/>
</dbReference>
<dbReference type="Gene3D" id="1.10.10.60">
    <property type="entry name" value="Homeodomain-like"/>
    <property type="match status" value="1"/>
</dbReference>
<dbReference type="InterPro" id="IPR039353">
    <property type="entry name" value="TF_Adf1"/>
</dbReference>